<keyword evidence="3" id="KW-1185">Reference proteome</keyword>
<evidence type="ECO:0000313" key="2">
    <source>
        <dbReference type="EMBL" id="PZE19601.1"/>
    </source>
</evidence>
<keyword evidence="1" id="KW-0472">Membrane</keyword>
<reference evidence="2" key="1">
    <citation type="submission" date="2018-06" db="EMBL/GenBank/DDBJ databases">
        <title>Paenibacillus xerothermodurans sp. nov. an extremely dry heat resistant spore forming bacterium isolated from the soil of Cape Canaveral, Florida.</title>
        <authorList>
            <person name="Seuylemezian A."/>
            <person name="Kaur N."/>
            <person name="Patil P."/>
            <person name="Patil P."/>
            <person name="Mayilraj S."/>
            <person name="Vaishampayan P."/>
        </authorList>
    </citation>
    <scope>NUCLEOTIDE SEQUENCE [LARGE SCALE GENOMIC DNA]</scope>
    <source>
        <strain evidence="2">ATCC 27380</strain>
    </source>
</reference>
<evidence type="ECO:0000313" key="3">
    <source>
        <dbReference type="Proteomes" id="UP000214746"/>
    </source>
</evidence>
<gene>
    <name evidence="2" type="ORF">CBW46_017965</name>
</gene>
<name>A0A2W1N8Y3_PAEXE</name>
<dbReference type="Proteomes" id="UP000214746">
    <property type="component" value="Unassembled WGS sequence"/>
</dbReference>
<keyword evidence="1" id="KW-1133">Transmembrane helix</keyword>
<evidence type="ECO:0000256" key="1">
    <source>
        <dbReference type="SAM" id="Phobius"/>
    </source>
</evidence>
<evidence type="ECO:0008006" key="4">
    <source>
        <dbReference type="Google" id="ProtNLM"/>
    </source>
</evidence>
<sequence length="748" mass="84321">MDKKTKIRIGLGALGLIVICAALWIFVVPNFGTDASKSQAATVITQPIQVDQDIKRIAAVQDGHLAVYDGTQWKQQFWSGVNLGATTPGHAPGELSPAKEDYLRWFKQMKDMNVSVVRVYTILPPFFYEALAEFNSGQQKPLYIMQGIWSPEEQLQAGESAQDAMSEDAVEAFQTEIKDAVNAIHGDLKRGEKPGRASGKYTTDVSAYLLGWVVGTEWDPHVVKVTNDAHPGMQPHKGTYFESKEGAAPFENWLAQMLDTLAQEEMKYGWQHPVSFTNWVTTDPLTHPNEPSENEDMVSVDPMNVAPTDKWTAGYFASYHVYPYYPDFLKYEEKYQIYKDAKGQINPYAGYLNDLRAHHKGIPVIVAEYGVPSSRGMAHYGPLNRNQGMHAEAEQGKINTELHESIYDEKYDGAILFAWHDEWFKITWNTMDLELPADRRPMWRNMLTNEEHFGVVSMEPGKSPDDQIMLDGKTDDWDRQKDTVTQMYPGYSLTTSHDEAYVHLLLKKQDGSNWNVGQDNISIGFDTLDGGSQTADKTPGVTYSAGQEFVLSLKGDKDSDIYVNSAYDHFTWLNGHRKKFIPWQPELGQDGNGKFLPWMLAVSRELKLPATKQTIPFDSLEAGKLMRGITDPAHPEFNNLADWYADGSVIEIRLPWMLLGFTDPSQAHVWSYPYGKQAVETEEADGIRIEPHLQASSTSGAASAPASAAVEPLNYEWDHWDEVDYHERLKQSYHVIKEAFGNTRPPKS</sequence>
<dbReference type="AlphaFoldDB" id="A0A2W1N8Y3"/>
<dbReference type="Gene3D" id="3.20.20.80">
    <property type="entry name" value="Glycosidases"/>
    <property type="match status" value="1"/>
</dbReference>
<protein>
    <recommendedName>
        <fullName evidence="4">Family 2 glycosyl transferase</fullName>
    </recommendedName>
</protein>
<comment type="caution">
    <text evidence="2">The sequence shown here is derived from an EMBL/GenBank/DDBJ whole genome shotgun (WGS) entry which is preliminary data.</text>
</comment>
<dbReference type="RefSeq" id="WP_089201346.1">
    <property type="nucleotide sequence ID" value="NZ_NHRJ02000015.1"/>
</dbReference>
<dbReference type="OrthoDB" id="916275at2"/>
<dbReference type="InterPro" id="IPR017853">
    <property type="entry name" value="GH"/>
</dbReference>
<keyword evidence="1" id="KW-0812">Transmembrane</keyword>
<organism evidence="2 3">
    <name type="scientific">Paenibacillus xerothermodurans</name>
    <dbReference type="NCBI Taxonomy" id="1977292"/>
    <lineage>
        <taxon>Bacteria</taxon>
        <taxon>Bacillati</taxon>
        <taxon>Bacillota</taxon>
        <taxon>Bacilli</taxon>
        <taxon>Bacillales</taxon>
        <taxon>Paenibacillaceae</taxon>
        <taxon>Paenibacillus</taxon>
    </lineage>
</organism>
<dbReference type="SUPFAM" id="SSF51445">
    <property type="entry name" value="(Trans)glycosidases"/>
    <property type="match status" value="1"/>
</dbReference>
<accession>A0A2W1N8Y3</accession>
<proteinExistence type="predicted"/>
<dbReference type="EMBL" id="NHRJ02000015">
    <property type="protein sequence ID" value="PZE19601.1"/>
    <property type="molecule type" value="Genomic_DNA"/>
</dbReference>
<feature type="transmembrane region" description="Helical" evidence="1">
    <location>
        <begin position="7"/>
        <end position="27"/>
    </location>
</feature>